<comment type="caution">
    <text evidence="1">The sequence shown here is derived from an EMBL/GenBank/DDBJ whole genome shotgun (WGS) entry which is preliminary data.</text>
</comment>
<dbReference type="STRING" id="485913.Krac_12321"/>
<dbReference type="RefSeq" id="WP_007908256.1">
    <property type="nucleotide sequence ID" value="NZ_ADVG01000001.1"/>
</dbReference>
<reference evidence="1 2" key="1">
    <citation type="journal article" date="2011" name="Stand. Genomic Sci.">
        <title>Non-contiguous finished genome sequence and contextual data of the filamentous soil bacterium Ktedonobacter racemifer type strain (SOSP1-21).</title>
        <authorList>
            <person name="Chang Y.J."/>
            <person name="Land M."/>
            <person name="Hauser L."/>
            <person name="Chertkov O."/>
            <person name="Del Rio T.G."/>
            <person name="Nolan M."/>
            <person name="Copeland A."/>
            <person name="Tice H."/>
            <person name="Cheng J.F."/>
            <person name="Lucas S."/>
            <person name="Han C."/>
            <person name="Goodwin L."/>
            <person name="Pitluck S."/>
            <person name="Ivanova N."/>
            <person name="Ovchinikova G."/>
            <person name="Pati A."/>
            <person name="Chen A."/>
            <person name="Palaniappan K."/>
            <person name="Mavromatis K."/>
            <person name="Liolios K."/>
            <person name="Brettin T."/>
            <person name="Fiebig A."/>
            <person name="Rohde M."/>
            <person name="Abt B."/>
            <person name="Goker M."/>
            <person name="Detter J.C."/>
            <person name="Woyke T."/>
            <person name="Bristow J."/>
            <person name="Eisen J.A."/>
            <person name="Markowitz V."/>
            <person name="Hugenholtz P."/>
            <person name="Kyrpides N.C."/>
            <person name="Klenk H.P."/>
            <person name="Lapidus A."/>
        </authorList>
    </citation>
    <scope>NUCLEOTIDE SEQUENCE [LARGE SCALE GENOMIC DNA]</scope>
    <source>
        <strain evidence="2">DSM 44963</strain>
    </source>
</reference>
<gene>
    <name evidence="1" type="ORF">Krac_12321</name>
</gene>
<keyword evidence="2" id="KW-1185">Reference proteome</keyword>
<dbReference type="InParanoid" id="D6TGH6"/>
<evidence type="ECO:0000313" key="1">
    <source>
        <dbReference type="EMBL" id="EFH90688.1"/>
    </source>
</evidence>
<organism evidence="1 2">
    <name type="scientific">Ktedonobacter racemifer DSM 44963</name>
    <dbReference type="NCBI Taxonomy" id="485913"/>
    <lineage>
        <taxon>Bacteria</taxon>
        <taxon>Bacillati</taxon>
        <taxon>Chloroflexota</taxon>
        <taxon>Ktedonobacteria</taxon>
        <taxon>Ktedonobacterales</taxon>
        <taxon>Ktedonobacteraceae</taxon>
        <taxon>Ktedonobacter</taxon>
    </lineage>
</organism>
<proteinExistence type="predicted"/>
<protein>
    <submittedName>
        <fullName evidence="1">Uncharacterized protein</fullName>
    </submittedName>
</protein>
<sequence>MPERPHSRYTRAKTWAALYCQHLNACYAIVPFSATNNSLSVIRCKSPEETHATMEELLQKAEACAAFYGARQTPEHAPAFLARARQAVVLAKSSDYHYYHLSDYPDFRLVICGLHDSYVRLPIWEMRTNKRYKARETAVPITSPTFERLRCTQFGHNILMGALIEGDQHALTFLKSLPRRTQNRLEHEKEDIQTRRYQGRPLAFLTDEKRHEIGDKISAGLKRYYAQHHFNVF</sequence>
<evidence type="ECO:0000313" key="2">
    <source>
        <dbReference type="Proteomes" id="UP000004508"/>
    </source>
</evidence>
<dbReference type="OrthoDB" id="160224at2"/>
<accession>D6TGH6</accession>
<name>D6TGH6_KTERA</name>
<dbReference type="AlphaFoldDB" id="D6TGH6"/>
<dbReference type="Proteomes" id="UP000004508">
    <property type="component" value="Unassembled WGS sequence"/>
</dbReference>
<dbReference type="EMBL" id="ADVG01000001">
    <property type="protein sequence ID" value="EFH90688.1"/>
    <property type="molecule type" value="Genomic_DNA"/>
</dbReference>